<dbReference type="InterPro" id="IPR042089">
    <property type="entry name" value="Peptidase_M13_dom_2"/>
</dbReference>
<proteinExistence type="inferred from homology"/>
<organism evidence="4 5">
    <name type="scientific">Nephila pilipes</name>
    <name type="common">Giant wood spider</name>
    <name type="synonym">Nephila maculata</name>
    <dbReference type="NCBI Taxonomy" id="299642"/>
    <lineage>
        <taxon>Eukaryota</taxon>
        <taxon>Metazoa</taxon>
        <taxon>Ecdysozoa</taxon>
        <taxon>Arthropoda</taxon>
        <taxon>Chelicerata</taxon>
        <taxon>Arachnida</taxon>
        <taxon>Araneae</taxon>
        <taxon>Araneomorphae</taxon>
        <taxon>Entelegynae</taxon>
        <taxon>Araneoidea</taxon>
        <taxon>Nephilidae</taxon>
        <taxon>Nephila</taxon>
    </lineage>
</organism>
<feature type="chain" id="PRO_5036493371" evidence="2">
    <location>
        <begin position="33"/>
        <end position="100"/>
    </location>
</feature>
<protein>
    <submittedName>
        <fullName evidence="4">Endothelin-converting enzyme 2</fullName>
    </submittedName>
</protein>
<dbReference type="OrthoDB" id="6434987at2759"/>
<dbReference type="Gene3D" id="3.40.390.10">
    <property type="entry name" value="Collagenase (Catalytic Domain)"/>
    <property type="match status" value="1"/>
</dbReference>
<dbReference type="PROSITE" id="PS51885">
    <property type="entry name" value="NEPRILYSIN"/>
    <property type="match status" value="1"/>
</dbReference>
<evidence type="ECO:0000313" key="4">
    <source>
        <dbReference type="EMBL" id="GFT20294.1"/>
    </source>
</evidence>
<keyword evidence="2" id="KW-0732">Signal</keyword>
<dbReference type="Pfam" id="PF05649">
    <property type="entry name" value="Peptidase_M13_N"/>
    <property type="match status" value="1"/>
</dbReference>
<evidence type="ECO:0000256" key="1">
    <source>
        <dbReference type="ARBA" id="ARBA00007357"/>
    </source>
</evidence>
<dbReference type="EMBL" id="BMAW01059250">
    <property type="protein sequence ID" value="GFT20294.1"/>
    <property type="molecule type" value="Genomic_DNA"/>
</dbReference>
<name>A0A8X6TLC3_NEPPI</name>
<dbReference type="PANTHER" id="PTHR11733:SF133">
    <property type="entry name" value="PHOSPHATE-REGULATING NEUTRAL ENDOPEPTIDASE PHEX"/>
    <property type="match status" value="1"/>
</dbReference>
<dbReference type="Proteomes" id="UP000887013">
    <property type="component" value="Unassembled WGS sequence"/>
</dbReference>
<dbReference type="PANTHER" id="PTHR11733">
    <property type="entry name" value="ZINC METALLOPROTEASE FAMILY M13 NEPRILYSIN-RELATED"/>
    <property type="match status" value="1"/>
</dbReference>
<reference evidence="4" key="1">
    <citation type="submission" date="2020-08" db="EMBL/GenBank/DDBJ databases">
        <title>Multicomponent nature underlies the extraordinary mechanical properties of spider dragline silk.</title>
        <authorList>
            <person name="Kono N."/>
            <person name="Nakamura H."/>
            <person name="Mori M."/>
            <person name="Yoshida Y."/>
            <person name="Ohtoshi R."/>
            <person name="Malay A.D."/>
            <person name="Moran D.A.P."/>
            <person name="Tomita M."/>
            <person name="Numata K."/>
            <person name="Arakawa K."/>
        </authorList>
    </citation>
    <scope>NUCLEOTIDE SEQUENCE</scope>
</reference>
<dbReference type="GO" id="GO:0004222">
    <property type="term" value="F:metalloendopeptidase activity"/>
    <property type="evidence" value="ECO:0007669"/>
    <property type="project" value="InterPro"/>
</dbReference>
<dbReference type="GO" id="GO:0016485">
    <property type="term" value="P:protein processing"/>
    <property type="evidence" value="ECO:0007669"/>
    <property type="project" value="TreeGrafter"/>
</dbReference>
<keyword evidence="5" id="KW-1185">Reference proteome</keyword>
<sequence length="100" mass="11376">MEKVLLTSTVVLLLLIIILFVISMVQIHKSDAEYCTTPACVRAAASIINDMDPSVNPCEDFYQFACGGWIKSNPLPEDKNQWERYDELTLTINHILKYVL</sequence>
<evidence type="ECO:0000259" key="3">
    <source>
        <dbReference type="Pfam" id="PF05649"/>
    </source>
</evidence>
<dbReference type="InterPro" id="IPR008753">
    <property type="entry name" value="Peptidase_M13_N"/>
</dbReference>
<feature type="domain" description="Peptidase M13 N-terminal" evidence="3">
    <location>
        <begin position="57"/>
        <end position="99"/>
    </location>
</feature>
<dbReference type="InterPro" id="IPR024079">
    <property type="entry name" value="MetalloPept_cat_dom_sf"/>
</dbReference>
<evidence type="ECO:0000256" key="2">
    <source>
        <dbReference type="SAM" id="SignalP"/>
    </source>
</evidence>
<comment type="caution">
    <text evidence="4">The sequence shown here is derived from an EMBL/GenBank/DDBJ whole genome shotgun (WGS) entry which is preliminary data.</text>
</comment>
<gene>
    <name evidence="4" type="primary">ECE2</name>
    <name evidence="4" type="ORF">NPIL_71611</name>
</gene>
<feature type="signal peptide" evidence="2">
    <location>
        <begin position="1"/>
        <end position="32"/>
    </location>
</feature>
<evidence type="ECO:0000313" key="5">
    <source>
        <dbReference type="Proteomes" id="UP000887013"/>
    </source>
</evidence>
<comment type="similarity">
    <text evidence="1">Belongs to the peptidase M13 family.</text>
</comment>
<dbReference type="SUPFAM" id="SSF55486">
    <property type="entry name" value="Metalloproteases ('zincins'), catalytic domain"/>
    <property type="match status" value="1"/>
</dbReference>
<dbReference type="InterPro" id="IPR000718">
    <property type="entry name" value="Peptidase_M13"/>
</dbReference>
<dbReference type="AlphaFoldDB" id="A0A8X6TLC3"/>
<feature type="non-terminal residue" evidence="4">
    <location>
        <position position="100"/>
    </location>
</feature>
<dbReference type="GO" id="GO:0005886">
    <property type="term" value="C:plasma membrane"/>
    <property type="evidence" value="ECO:0007669"/>
    <property type="project" value="TreeGrafter"/>
</dbReference>
<accession>A0A8X6TLC3</accession>
<dbReference type="Gene3D" id="1.10.1380.10">
    <property type="entry name" value="Neutral endopeptidase , domain2"/>
    <property type="match status" value="1"/>
</dbReference>